<dbReference type="EMBL" id="KZ345052">
    <property type="protein sequence ID" value="PIO76444.1"/>
    <property type="molecule type" value="Genomic_DNA"/>
</dbReference>
<dbReference type="SUPFAM" id="SSF55909">
    <property type="entry name" value="Pentein"/>
    <property type="match status" value="1"/>
</dbReference>
<name>A0A2G9V1R6_TELCI</name>
<evidence type="ECO:0000256" key="2">
    <source>
        <dbReference type="ARBA" id="ARBA00022801"/>
    </source>
</evidence>
<dbReference type="GO" id="GO:0000052">
    <property type="term" value="P:citrulline metabolic process"/>
    <property type="evidence" value="ECO:0007669"/>
    <property type="project" value="TreeGrafter"/>
</dbReference>
<dbReference type="GO" id="GO:0016597">
    <property type="term" value="F:amino acid binding"/>
    <property type="evidence" value="ECO:0007669"/>
    <property type="project" value="TreeGrafter"/>
</dbReference>
<dbReference type="InterPro" id="IPR033199">
    <property type="entry name" value="DDAH-like"/>
</dbReference>
<keyword evidence="2" id="KW-0378">Hydrolase</keyword>
<dbReference type="AlphaFoldDB" id="A0A2G9V1R6"/>
<accession>A0A2G9V1R6</accession>
<sequence length="282" mass="30861">MTMSFSYAVVVTAPKNLKFANKKSAIDTDSLRKQSEGLVETLREAGIGVNEYRIPDDSSVSTLFVGDAAVAINGTTLLCRPRKPGISHVELRRILPSCCHDVQECPETVDGKSVVLEGGDVFYTGKEIFVGVRKNGTNFEGAKAVARVFCDHAVIPIHMSDKAQCLRYYVAVAAPGILAIGTSKEAQNILKVLEGEAMLRYRIIPIEDDEGVNCILKFTPLQSSGLELWTVDAADLLKVYLSKRFLLDRYIGWPKAANEAGSPLARHCLLVVEKKPPKDIHS</sequence>
<keyword evidence="3" id="KW-0808">Transferase</keyword>
<organism evidence="3 4">
    <name type="scientific">Teladorsagia circumcincta</name>
    <name type="common">Brown stomach worm</name>
    <name type="synonym">Ostertagia circumcincta</name>
    <dbReference type="NCBI Taxonomy" id="45464"/>
    <lineage>
        <taxon>Eukaryota</taxon>
        <taxon>Metazoa</taxon>
        <taxon>Ecdysozoa</taxon>
        <taxon>Nematoda</taxon>
        <taxon>Chromadorea</taxon>
        <taxon>Rhabditida</taxon>
        <taxon>Rhabditina</taxon>
        <taxon>Rhabditomorpha</taxon>
        <taxon>Strongyloidea</taxon>
        <taxon>Trichostrongylidae</taxon>
        <taxon>Teladorsagia</taxon>
    </lineage>
</organism>
<dbReference type="GO" id="GO:0006525">
    <property type="term" value="P:arginine metabolic process"/>
    <property type="evidence" value="ECO:0007669"/>
    <property type="project" value="TreeGrafter"/>
</dbReference>
<protein>
    <submittedName>
        <fullName evidence="3">Amidinotransferase</fullName>
    </submittedName>
</protein>
<evidence type="ECO:0000313" key="4">
    <source>
        <dbReference type="Proteomes" id="UP000230423"/>
    </source>
</evidence>
<gene>
    <name evidence="3" type="ORF">TELCIR_01484</name>
</gene>
<dbReference type="PANTHER" id="PTHR12737:SF9">
    <property type="entry name" value="DIMETHYLARGININASE"/>
    <property type="match status" value="1"/>
</dbReference>
<proteinExistence type="inferred from homology"/>
<dbReference type="Proteomes" id="UP000230423">
    <property type="component" value="Unassembled WGS sequence"/>
</dbReference>
<reference evidence="3 4" key="1">
    <citation type="submission" date="2015-09" db="EMBL/GenBank/DDBJ databases">
        <title>Draft genome of the parasitic nematode Teladorsagia circumcincta isolate WARC Sus (inbred).</title>
        <authorList>
            <person name="Mitreva M."/>
        </authorList>
    </citation>
    <scope>NUCLEOTIDE SEQUENCE [LARGE SCALE GENOMIC DNA]</scope>
    <source>
        <strain evidence="3 4">S</strain>
    </source>
</reference>
<evidence type="ECO:0000256" key="1">
    <source>
        <dbReference type="ARBA" id="ARBA00008532"/>
    </source>
</evidence>
<dbReference type="OrthoDB" id="10016839at2759"/>
<dbReference type="Gene3D" id="3.75.10.10">
    <property type="entry name" value="L-arginine/glycine Amidinotransferase, Chain A"/>
    <property type="match status" value="1"/>
</dbReference>
<dbReference type="GO" id="GO:0016403">
    <property type="term" value="F:dimethylargininase activity"/>
    <property type="evidence" value="ECO:0007669"/>
    <property type="project" value="TreeGrafter"/>
</dbReference>
<keyword evidence="4" id="KW-1185">Reference proteome</keyword>
<dbReference type="PANTHER" id="PTHR12737">
    <property type="entry name" value="DIMETHYLARGININE DIMETHYLAMINOHYDROLASE"/>
    <property type="match status" value="1"/>
</dbReference>
<dbReference type="GO" id="GO:0045429">
    <property type="term" value="P:positive regulation of nitric oxide biosynthetic process"/>
    <property type="evidence" value="ECO:0007669"/>
    <property type="project" value="TreeGrafter"/>
</dbReference>
<comment type="similarity">
    <text evidence="1">Belongs to the DDAH family.</text>
</comment>
<evidence type="ECO:0000313" key="3">
    <source>
        <dbReference type="EMBL" id="PIO76444.1"/>
    </source>
</evidence>
<dbReference type="GO" id="GO:0016740">
    <property type="term" value="F:transferase activity"/>
    <property type="evidence" value="ECO:0007669"/>
    <property type="project" value="UniProtKB-KW"/>
</dbReference>